<comment type="caution">
    <text evidence="2">The sequence shown here is derived from an EMBL/GenBank/DDBJ whole genome shotgun (WGS) entry which is preliminary data.</text>
</comment>
<dbReference type="InterPro" id="IPR013783">
    <property type="entry name" value="Ig-like_fold"/>
</dbReference>
<dbReference type="Proteomes" id="UP000827986">
    <property type="component" value="Unassembled WGS sequence"/>
</dbReference>
<feature type="chain" id="PRO_5039504380" evidence="1">
    <location>
        <begin position="21"/>
        <end position="283"/>
    </location>
</feature>
<keyword evidence="1" id="KW-0732">Signal</keyword>
<reference evidence="2" key="1">
    <citation type="submission" date="2021-09" db="EMBL/GenBank/DDBJ databases">
        <title>The genome of Mauremys mutica provides insights into the evolution of semi-aquatic lifestyle.</title>
        <authorList>
            <person name="Gong S."/>
            <person name="Gao Y."/>
        </authorList>
    </citation>
    <scope>NUCLEOTIDE SEQUENCE</scope>
    <source>
        <strain evidence="2">MM-2020</strain>
        <tissue evidence="2">Muscle</tissue>
    </source>
</reference>
<dbReference type="AlphaFoldDB" id="A0A9D3XPE8"/>
<dbReference type="Gene3D" id="2.60.40.10">
    <property type="entry name" value="Immunoglobulins"/>
    <property type="match status" value="1"/>
</dbReference>
<dbReference type="EMBL" id="JAHDVG010000466">
    <property type="protein sequence ID" value="KAH1183156.1"/>
    <property type="molecule type" value="Genomic_DNA"/>
</dbReference>
<sequence length="283" mass="29254">MVGVFLLWVFVGRCSPLSLAVPAAPVAVVPGGTALLPAALRLPAPPPPFFQVRWRFLATGRLVLLLAAQDCSGAAPWRRSCRLALEHGRGYESRAGLGPREAALLLRDAGPEDAGTYRVSLLGLDVTASAEVNLTLAPAPAPTPGPAADPTIVLPPTAPAPANSTEPQGLRFPASPPGALHPGSLLRPLLRDTEPPLAPVWATLDGGGAVVSNAVRLGLAGLVLCLLALITGEYVLSIRNKDTPGTDSPPDAAATITTLSTIYVLQEMPIPDASEELYASLSF</sequence>
<name>A0A9D3XPE8_9SAUR</name>
<evidence type="ECO:0000256" key="1">
    <source>
        <dbReference type="SAM" id="SignalP"/>
    </source>
</evidence>
<proteinExistence type="predicted"/>
<evidence type="ECO:0000313" key="2">
    <source>
        <dbReference type="EMBL" id="KAH1183156.1"/>
    </source>
</evidence>
<organism evidence="2 3">
    <name type="scientific">Mauremys mutica</name>
    <name type="common">yellowpond turtle</name>
    <dbReference type="NCBI Taxonomy" id="74926"/>
    <lineage>
        <taxon>Eukaryota</taxon>
        <taxon>Metazoa</taxon>
        <taxon>Chordata</taxon>
        <taxon>Craniata</taxon>
        <taxon>Vertebrata</taxon>
        <taxon>Euteleostomi</taxon>
        <taxon>Archelosauria</taxon>
        <taxon>Testudinata</taxon>
        <taxon>Testudines</taxon>
        <taxon>Cryptodira</taxon>
        <taxon>Durocryptodira</taxon>
        <taxon>Testudinoidea</taxon>
        <taxon>Geoemydidae</taxon>
        <taxon>Geoemydinae</taxon>
        <taxon>Mauremys</taxon>
    </lineage>
</organism>
<accession>A0A9D3XPE8</accession>
<evidence type="ECO:0000313" key="3">
    <source>
        <dbReference type="Proteomes" id="UP000827986"/>
    </source>
</evidence>
<dbReference type="SUPFAM" id="SSF48726">
    <property type="entry name" value="Immunoglobulin"/>
    <property type="match status" value="1"/>
</dbReference>
<keyword evidence="3" id="KW-1185">Reference proteome</keyword>
<gene>
    <name evidence="2" type="ORF">KIL84_004648</name>
</gene>
<protein>
    <submittedName>
        <fullName evidence="2">Uncharacterized protein</fullName>
    </submittedName>
</protein>
<feature type="signal peptide" evidence="1">
    <location>
        <begin position="1"/>
        <end position="20"/>
    </location>
</feature>
<dbReference type="InterPro" id="IPR036179">
    <property type="entry name" value="Ig-like_dom_sf"/>
</dbReference>